<proteinExistence type="predicted"/>
<keyword evidence="2" id="KW-1185">Reference proteome</keyword>
<name>A0A2C8ZM45_9MICO</name>
<dbReference type="AlphaFoldDB" id="A0A2C8ZM45"/>
<reference evidence="1 2" key="1">
    <citation type="submission" date="2017-09" db="EMBL/GenBank/DDBJ databases">
        <authorList>
            <person name="Ehlers B."/>
            <person name="Leendertz F.H."/>
        </authorList>
    </citation>
    <scope>NUCLEOTIDE SEQUENCE [LARGE SCALE GENOMIC DNA]</scope>
    <source>
        <strain evidence="1 2">CGMCC 1.05381</strain>
    </source>
</reference>
<accession>A0A2C8ZM45</accession>
<protein>
    <submittedName>
        <fullName evidence="1">Uncharacterized protein</fullName>
    </submittedName>
</protein>
<dbReference type="EMBL" id="OCST01000003">
    <property type="protein sequence ID" value="SOE66047.1"/>
    <property type="molecule type" value="Genomic_DNA"/>
</dbReference>
<evidence type="ECO:0000313" key="1">
    <source>
        <dbReference type="EMBL" id="SOE66047.1"/>
    </source>
</evidence>
<dbReference type="Proteomes" id="UP000219440">
    <property type="component" value="Unassembled WGS sequence"/>
</dbReference>
<evidence type="ECO:0000313" key="2">
    <source>
        <dbReference type="Proteomes" id="UP000219440"/>
    </source>
</evidence>
<sequence length="153" mass="15755">MLLLVALGCAVLVAALRDHGTAANVTRTALSETTGAPGAALQAPARSPAVLVDAAAHHVRVDAVATATQTVLPGRGSFEVYLGFVDGVPVSVPALVFGEGPAQRLGIGTRIALDGTVVRAEAGDDRAFLFFPDEPPVVVESPPWYLDWACRGT</sequence>
<gene>
    <name evidence="1" type="ORF">SAMN06296378_1663</name>
</gene>
<organism evidence="1 2">
    <name type="scientific">Salinibacterium xinjiangense</name>
    <dbReference type="NCBI Taxonomy" id="386302"/>
    <lineage>
        <taxon>Bacteria</taxon>
        <taxon>Bacillati</taxon>
        <taxon>Actinomycetota</taxon>
        <taxon>Actinomycetes</taxon>
        <taxon>Micrococcales</taxon>
        <taxon>Microbacteriaceae</taxon>
        <taxon>Salinibacterium</taxon>
    </lineage>
</organism>